<dbReference type="VEuPathDB" id="AmoebaDB:NfTy_051630"/>
<dbReference type="SUPFAM" id="SSF109604">
    <property type="entry name" value="HD-domain/PDEase-like"/>
    <property type="match status" value="1"/>
</dbReference>
<dbReference type="Pfam" id="PF01966">
    <property type="entry name" value="HD"/>
    <property type="match status" value="1"/>
</dbReference>
<evidence type="ECO:0000259" key="1">
    <source>
        <dbReference type="SMART" id="SM00471"/>
    </source>
</evidence>
<evidence type="ECO:0000313" key="3">
    <source>
        <dbReference type="Proteomes" id="UP000444721"/>
    </source>
</evidence>
<dbReference type="VEuPathDB" id="AmoebaDB:NF0058920"/>
<dbReference type="Gene3D" id="1.10.3210.50">
    <property type="match status" value="1"/>
</dbReference>
<organism evidence="2 3">
    <name type="scientific">Naegleria fowleri</name>
    <name type="common">Brain eating amoeba</name>
    <dbReference type="NCBI Taxonomy" id="5763"/>
    <lineage>
        <taxon>Eukaryota</taxon>
        <taxon>Discoba</taxon>
        <taxon>Heterolobosea</taxon>
        <taxon>Tetramitia</taxon>
        <taxon>Eutetramitia</taxon>
        <taxon>Vahlkampfiidae</taxon>
        <taxon>Naegleria</taxon>
    </lineage>
</organism>
<comment type="caution">
    <text evidence="2">The sequence shown here is derived from an EMBL/GenBank/DDBJ whole genome shotgun (WGS) entry which is preliminary data.</text>
</comment>
<protein>
    <recommendedName>
        <fullName evidence="1">HD/PDEase domain-containing protein</fullName>
    </recommendedName>
</protein>
<dbReference type="AlphaFoldDB" id="A0A6A5BQQ0"/>
<dbReference type="PANTHER" id="PTHR33594:SF1">
    <property type="entry name" value="HD_PDEASE DOMAIN-CONTAINING PROTEIN"/>
    <property type="match status" value="1"/>
</dbReference>
<accession>A0A6A5BQQ0</accession>
<dbReference type="Proteomes" id="UP000444721">
    <property type="component" value="Unassembled WGS sequence"/>
</dbReference>
<name>A0A6A5BQQ0_NAEFO</name>
<proteinExistence type="predicted"/>
<dbReference type="CDD" id="cd00077">
    <property type="entry name" value="HDc"/>
    <property type="match status" value="1"/>
</dbReference>
<dbReference type="EMBL" id="VFQX01000043">
    <property type="protein sequence ID" value="KAF0975775.1"/>
    <property type="molecule type" value="Genomic_DNA"/>
</dbReference>
<dbReference type="VEuPathDB" id="AmoebaDB:FDP41_005102"/>
<reference evidence="2 3" key="1">
    <citation type="journal article" date="2019" name="Sci. Rep.">
        <title>Nanopore sequencing improves the draft genome of the human pathogenic amoeba Naegleria fowleri.</title>
        <authorList>
            <person name="Liechti N."/>
            <person name="Schurch N."/>
            <person name="Bruggmann R."/>
            <person name="Wittwer M."/>
        </authorList>
    </citation>
    <scope>NUCLEOTIDE SEQUENCE [LARGE SCALE GENOMIC DNA]</scope>
    <source>
        <strain evidence="2 3">ATCC 30894</strain>
    </source>
</reference>
<sequence>MIINNWSQVIAKTREMVRGVMSQYDGSHDFHHVERVVKMAKFIAHKELALPTSDVSTLSPSILEKLQVIELAAYLHDVNDHKYVQPNQHGQNKAQRAIEEHLSQLLVPENIIDRVQYVVDNISFSKEVKRMQENKEYVDELPIELKIVQDSDRLDALGAIGAARCLVFSGSKQRAIYIPEDEKFVSSCTTPSDMFQQKLEMNPMPTVSATDDSAIQHFYDKLFHLDRMMKTNTGKELAKKRIQHMKTFIEDLYEELYFEENL</sequence>
<dbReference type="RefSeq" id="XP_044560488.1">
    <property type="nucleotide sequence ID" value="XM_044708591.1"/>
</dbReference>
<dbReference type="OrthoDB" id="16547at2759"/>
<dbReference type="InterPro" id="IPR006674">
    <property type="entry name" value="HD_domain"/>
</dbReference>
<feature type="domain" description="HD/PDEase" evidence="1">
    <location>
        <begin position="25"/>
        <end position="166"/>
    </location>
</feature>
<dbReference type="SMART" id="SM00471">
    <property type="entry name" value="HDc"/>
    <property type="match status" value="1"/>
</dbReference>
<dbReference type="InterPro" id="IPR003607">
    <property type="entry name" value="HD/PDEase_dom"/>
</dbReference>
<evidence type="ECO:0000313" key="2">
    <source>
        <dbReference type="EMBL" id="KAF0975775.1"/>
    </source>
</evidence>
<dbReference type="GeneID" id="68112320"/>
<gene>
    <name evidence="2" type="ORF">FDP41_005102</name>
</gene>
<dbReference type="OMA" id="GHDWFHI"/>
<dbReference type="PANTHER" id="PTHR33594">
    <property type="entry name" value="SUPERFAMILY HYDROLASE, PUTATIVE (AFU_ORTHOLOGUE AFUA_1G03035)-RELATED"/>
    <property type="match status" value="1"/>
</dbReference>
<keyword evidence="3" id="KW-1185">Reference proteome</keyword>